<keyword evidence="2 9" id="KW-0328">Glycosyltransferase</keyword>
<comment type="caution">
    <text evidence="9">The sequence shown here is derived from an EMBL/GenBank/DDBJ whole genome shotgun (WGS) entry which is preliminary data.</text>
</comment>
<dbReference type="AlphaFoldDB" id="A0A9J6PEL9"/>
<keyword evidence="6 7" id="KW-0472">Membrane</keyword>
<evidence type="ECO:0000256" key="6">
    <source>
        <dbReference type="ARBA" id="ARBA00023136"/>
    </source>
</evidence>
<sequence>MGRPENFTLNGKAGANVHAGSGFAEAPARFAHGPSDGAGAITHDPASPSFADGLSRRQVAWARVAACGLALLVMADPAAAGLVLLAVLSVFFLALVLLRLVLMSLPALMREGLVLAPEVWRARVRDWPVYTVMVALHREAEVLPILVDALARLDYPGDRLDVKLILEETDPETLAAALALPLPRHFEIVIVPDGAPRTKPRALNHALPRARGEYVVIYDAEDRPDPDQLKKAVLGFEAAPADTACLQARLAYFNAGENWLTRMFAIEYAVWFEILLPGLAALRLPVPLGGTSIHFRTDVLRSLGAWDAWNVTEDADLGLRLARRGWRCRMLESTTLEEANCRAGNWIRQRSRWLKGYAQTWFAHMRMPGELRRDLGWRGFLGVQVIFAGAVIGALAHPVLWALYLVWAATGTGRFDPLFPAELAAVNTGLLILGSGVVILSGMIAVARRDVGWLVPWCPLLLFYWPLASLAAWKAVWQLVHRPSYWEKTAHGLSRETEAARDGALARLGPSRQVSGVPR</sequence>
<keyword evidence="3 9" id="KW-0808">Transferase</keyword>
<evidence type="ECO:0000256" key="7">
    <source>
        <dbReference type="SAM" id="Phobius"/>
    </source>
</evidence>
<dbReference type="GO" id="GO:0016020">
    <property type="term" value="C:membrane"/>
    <property type="evidence" value="ECO:0007669"/>
    <property type="project" value="UniProtKB-SubCell"/>
</dbReference>
<gene>
    <name evidence="9" type="ORF">NJQ99_07360</name>
</gene>
<feature type="transmembrane region" description="Helical" evidence="7">
    <location>
        <begin position="81"/>
        <end position="102"/>
    </location>
</feature>
<dbReference type="Pfam" id="PF13632">
    <property type="entry name" value="Glyco_trans_2_3"/>
    <property type="match status" value="1"/>
</dbReference>
<dbReference type="EC" id="2.4.-.-" evidence="9"/>
<dbReference type="GO" id="GO:0016757">
    <property type="term" value="F:glycosyltransferase activity"/>
    <property type="evidence" value="ECO:0007669"/>
    <property type="project" value="UniProtKB-KW"/>
</dbReference>
<feature type="transmembrane region" description="Helical" evidence="7">
    <location>
        <begin position="375"/>
        <end position="404"/>
    </location>
</feature>
<dbReference type="SUPFAM" id="SSF53448">
    <property type="entry name" value="Nucleotide-diphospho-sugar transferases"/>
    <property type="match status" value="1"/>
</dbReference>
<dbReference type="InterPro" id="IPR050321">
    <property type="entry name" value="Glycosyltr_2/OpgH_subfam"/>
</dbReference>
<dbReference type="RefSeq" id="WP_269332186.1">
    <property type="nucleotide sequence ID" value="NZ_JAMZFT010000002.1"/>
</dbReference>
<evidence type="ECO:0000313" key="9">
    <source>
        <dbReference type="EMBL" id="MCP1336219.1"/>
    </source>
</evidence>
<evidence type="ECO:0000313" key="10">
    <source>
        <dbReference type="Proteomes" id="UP001055804"/>
    </source>
</evidence>
<reference evidence="9" key="1">
    <citation type="submission" date="2022-06" db="EMBL/GenBank/DDBJ databases">
        <title>Isolation and Genomics of Futiania mangrovii gen. nov., sp. nov., a Rare and Metabolically-versatile member in the Class Alphaproteobacteria.</title>
        <authorList>
            <person name="Liu L."/>
            <person name="Huang W.-C."/>
            <person name="Pan J."/>
            <person name="Li J."/>
            <person name="Huang Y."/>
            <person name="Du H."/>
            <person name="Liu Y."/>
            <person name="Li M."/>
        </authorList>
    </citation>
    <scope>NUCLEOTIDE SEQUENCE</scope>
    <source>
        <strain evidence="9">FT118</strain>
    </source>
</reference>
<dbReference type="CDD" id="cd06427">
    <property type="entry name" value="CESA_like_2"/>
    <property type="match status" value="1"/>
</dbReference>
<dbReference type="EMBL" id="JAMZFT010000002">
    <property type="protein sequence ID" value="MCP1336219.1"/>
    <property type="molecule type" value="Genomic_DNA"/>
</dbReference>
<dbReference type="PANTHER" id="PTHR43867">
    <property type="entry name" value="CELLULOSE SYNTHASE CATALYTIC SUBUNIT A [UDP-FORMING]"/>
    <property type="match status" value="1"/>
</dbReference>
<evidence type="ECO:0000256" key="3">
    <source>
        <dbReference type="ARBA" id="ARBA00022679"/>
    </source>
</evidence>
<feature type="domain" description="Glycosyltransferase 2-like" evidence="8">
    <location>
        <begin position="214"/>
        <end position="408"/>
    </location>
</feature>
<accession>A0A9J6PEL9</accession>
<dbReference type="InterPro" id="IPR029044">
    <property type="entry name" value="Nucleotide-diphossugar_trans"/>
</dbReference>
<feature type="transmembrane region" description="Helical" evidence="7">
    <location>
        <begin position="424"/>
        <end position="447"/>
    </location>
</feature>
<dbReference type="PANTHER" id="PTHR43867:SF2">
    <property type="entry name" value="CELLULOSE SYNTHASE CATALYTIC SUBUNIT A [UDP-FORMING]"/>
    <property type="match status" value="1"/>
</dbReference>
<keyword evidence="5 7" id="KW-1133">Transmembrane helix</keyword>
<protein>
    <submittedName>
        <fullName evidence="9">Glycosyltransferase</fullName>
        <ecNumber evidence="9">2.4.-.-</ecNumber>
    </submittedName>
</protein>
<name>A0A9J6PEL9_9PROT</name>
<evidence type="ECO:0000256" key="1">
    <source>
        <dbReference type="ARBA" id="ARBA00004141"/>
    </source>
</evidence>
<keyword evidence="10" id="KW-1185">Reference proteome</keyword>
<evidence type="ECO:0000256" key="5">
    <source>
        <dbReference type="ARBA" id="ARBA00022989"/>
    </source>
</evidence>
<evidence type="ECO:0000256" key="4">
    <source>
        <dbReference type="ARBA" id="ARBA00022692"/>
    </source>
</evidence>
<comment type="subcellular location">
    <subcellularLocation>
        <location evidence="1">Membrane</location>
        <topology evidence="1">Multi-pass membrane protein</topology>
    </subcellularLocation>
</comment>
<keyword evidence="4 7" id="KW-0812">Transmembrane</keyword>
<proteinExistence type="predicted"/>
<dbReference type="InterPro" id="IPR001173">
    <property type="entry name" value="Glyco_trans_2-like"/>
</dbReference>
<organism evidence="9 10">
    <name type="scientific">Futiania mangrovi</name>
    <dbReference type="NCBI Taxonomy" id="2959716"/>
    <lineage>
        <taxon>Bacteria</taxon>
        <taxon>Pseudomonadati</taxon>
        <taxon>Pseudomonadota</taxon>
        <taxon>Alphaproteobacteria</taxon>
        <taxon>Futianiales</taxon>
        <taxon>Futianiaceae</taxon>
        <taxon>Futiania</taxon>
    </lineage>
</organism>
<feature type="transmembrane region" description="Helical" evidence="7">
    <location>
        <begin position="454"/>
        <end position="476"/>
    </location>
</feature>
<evidence type="ECO:0000256" key="2">
    <source>
        <dbReference type="ARBA" id="ARBA00022676"/>
    </source>
</evidence>
<dbReference type="Gene3D" id="3.90.550.10">
    <property type="entry name" value="Spore Coat Polysaccharide Biosynthesis Protein SpsA, Chain A"/>
    <property type="match status" value="1"/>
</dbReference>
<evidence type="ECO:0000259" key="8">
    <source>
        <dbReference type="Pfam" id="PF13632"/>
    </source>
</evidence>
<dbReference type="Proteomes" id="UP001055804">
    <property type="component" value="Unassembled WGS sequence"/>
</dbReference>